<dbReference type="InterPro" id="IPR048846">
    <property type="entry name" value="PaaX-like_central"/>
</dbReference>
<evidence type="ECO:0000256" key="1">
    <source>
        <dbReference type="ARBA" id="ARBA00022722"/>
    </source>
</evidence>
<comment type="function">
    <text evidence="7">CRISPR (clustered regularly interspaced short palindromic repeat), is an adaptive immune system that provides protection against mobile genetic elements (viruses, transposable elements and conjugative plasmids). CRISPR clusters contain sequences complementary to antecedent mobile elements and target invading nucleic acids. CRISPR clusters are transcribed and processed into CRISPR RNA (crRNA). Functions as a ssRNA-specific endoribonuclease. Involved in the integration of spacer DNA into the CRISPR cassette.</text>
</comment>
<dbReference type="SUPFAM" id="SSF143430">
    <property type="entry name" value="TTP0101/SSO1404-like"/>
    <property type="match status" value="1"/>
</dbReference>
<evidence type="ECO:0000259" key="8">
    <source>
        <dbReference type="Pfam" id="PF20803"/>
    </source>
</evidence>
<comment type="cofactor">
    <cofactor evidence="7">
        <name>Mg(2+)</name>
        <dbReference type="ChEBI" id="CHEBI:18420"/>
    </cofactor>
</comment>
<evidence type="ECO:0000256" key="4">
    <source>
        <dbReference type="ARBA" id="ARBA00022801"/>
    </source>
</evidence>
<dbReference type="PANTHER" id="PTHR30319:SF1">
    <property type="entry name" value="TRANSCRIPTIONAL REPRESSOR PAAX"/>
    <property type="match status" value="1"/>
</dbReference>
<dbReference type="Gene3D" id="3.30.70.2650">
    <property type="match status" value="1"/>
</dbReference>
<proteinExistence type="inferred from homology"/>
<protein>
    <recommendedName>
        <fullName evidence="7">CRISPR-associated endoribonuclease Cas2</fullName>
        <ecNumber evidence="7">3.1.-.-</ecNumber>
    </recommendedName>
</protein>
<feature type="domain" description="Transcriptional repressor PaaX-like central Cas2-like" evidence="8">
    <location>
        <begin position="104"/>
        <end position="173"/>
    </location>
</feature>
<dbReference type="EC" id="3.1.-.-" evidence="7"/>
<evidence type="ECO:0000256" key="2">
    <source>
        <dbReference type="ARBA" id="ARBA00022723"/>
    </source>
</evidence>
<keyword evidence="6 7" id="KW-0051">Antiviral defense</keyword>
<dbReference type="EMBL" id="MFLD01000023">
    <property type="protein sequence ID" value="OGG59701.1"/>
    <property type="molecule type" value="Genomic_DNA"/>
</dbReference>
<dbReference type="AlphaFoldDB" id="A0A1F6DE83"/>
<dbReference type="GO" id="GO:0043571">
    <property type="term" value="P:maintenance of CRISPR repeat elements"/>
    <property type="evidence" value="ECO:0007669"/>
    <property type="project" value="UniProtKB-UniRule"/>
</dbReference>
<evidence type="ECO:0000313" key="10">
    <source>
        <dbReference type="Proteomes" id="UP000178042"/>
    </source>
</evidence>
<keyword evidence="2 7" id="KW-0479">Metal-binding</keyword>
<dbReference type="GO" id="GO:0046872">
    <property type="term" value="F:metal ion binding"/>
    <property type="evidence" value="ECO:0007669"/>
    <property type="project" value="UniProtKB-UniRule"/>
</dbReference>
<dbReference type="NCBIfam" id="TIGR01573">
    <property type="entry name" value="cas2"/>
    <property type="match status" value="1"/>
</dbReference>
<dbReference type="PANTHER" id="PTHR30319">
    <property type="entry name" value="PHENYLACETIC ACID REGULATOR-RELATED TRANSCRIPTIONAL REPRESSOR"/>
    <property type="match status" value="1"/>
</dbReference>
<comment type="caution">
    <text evidence="9">The sequence shown here is derived from an EMBL/GenBank/DDBJ whole genome shotgun (WGS) entry which is preliminary data.</text>
</comment>
<evidence type="ECO:0000256" key="3">
    <source>
        <dbReference type="ARBA" id="ARBA00022759"/>
    </source>
</evidence>
<organism evidence="9 10">
    <name type="scientific">Candidatus Kaiserbacteria bacterium RIFCSPHIGHO2_02_FULL_49_16</name>
    <dbReference type="NCBI Taxonomy" id="1798490"/>
    <lineage>
        <taxon>Bacteria</taxon>
        <taxon>Candidatus Kaiseribacteriota</taxon>
    </lineage>
</organism>
<dbReference type="GO" id="GO:0051607">
    <property type="term" value="P:defense response to virus"/>
    <property type="evidence" value="ECO:0007669"/>
    <property type="project" value="UniProtKB-UniRule"/>
</dbReference>
<dbReference type="Proteomes" id="UP000178042">
    <property type="component" value="Unassembled WGS sequence"/>
</dbReference>
<dbReference type="HAMAP" id="MF_01471">
    <property type="entry name" value="Cas2"/>
    <property type="match status" value="1"/>
</dbReference>
<dbReference type="GO" id="GO:0004521">
    <property type="term" value="F:RNA endonuclease activity"/>
    <property type="evidence" value="ECO:0007669"/>
    <property type="project" value="InterPro"/>
</dbReference>
<dbReference type="GO" id="GO:0006351">
    <property type="term" value="P:DNA-templated transcription"/>
    <property type="evidence" value="ECO:0007669"/>
    <property type="project" value="TreeGrafter"/>
</dbReference>
<sequence length="187" mass="21955">MGNMESESRKRTKRNQLRKIILETIKAVGFLSVALVVPNVLGAMYKMGLIASPQQKSVVESATKRLVRTGLLKWRNKRLRLTRKGEQKLRTLTLSEYTQKIIRAWDKKWRILIFDIPERRKGLRKKIRNTLQAIGFVRLQDSVWVYPYDCEDLITLLKADLRVGDDMLYIIVDVIERDAKLRRRFGI</sequence>
<dbReference type="InterPro" id="IPR021127">
    <property type="entry name" value="CRISPR_associated_Cas2"/>
</dbReference>
<keyword evidence="5 7" id="KW-0460">Magnesium</keyword>
<accession>A0A1F6DE83</accession>
<reference evidence="9 10" key="1">
    <citation type="journal article" date="2016" name="Nat. Commun.">
        <title>Thousands of microbial genomes shed light on interconnected biogeochemical processes in an aquifer system.</title>
        <authorList>
            <person name="Anantharaman K."/>
            <person name="Brown C.T."/>
            <person name="Hug L.A."/>
            <person name="Sharon I."/>
            <person name="Castelle C.J."/>
            <person name="Probst A.J."/>
            <person name="Thomas B.C."/>
            <person name="Singh A."/>
            <person name="Wilkins M.J."/>
            <person name="Karaoz U."/>
            <person name="Brodie E.L."/>
            <person name="Williams K.H."/>
            <person name="Hubbard S.S."/>
            <person name="Banfield J.F."/>
        </authorList>
    </citation>
    <scope>NUCLEOTIDE SEQUENCE [LARGE SCALE GENOMIC DNA]</scope>
</reference>
<comment type="similarity">
    <text evidence="7">Belongs to the CRISPR-associated endoribonuclease Cas2 protein family.</text>
</comment>
<evidence type="ECO:0000313" key="9">
    <source>
        <dbReference type="EMBL" id="OGG59701.1"/>
    </source>
</evidence>
<keyword evidence="4 7" id="KW-0378">Hydrolase</keyword>
<dbReference type="Pfam" id="PF20803">
    <property type="entry name" value="PaaX_M"/>
    <property type="match status" value="1"/>
</dbReference>
<evidence type="ECO:0000256" key="6">
    <source>
        <dbReference type="ARBA" id="ARBA00023118"/>
    </source>
</evidence>
<feature type="binding site" evidence="7">
    <location>
        <position position="115"/>
    </location>
    <ligand>
        <name>Mg(2+)</name>
        <dbReference type="ChEBI" id="CHEBI:18420"/>
        <note>catalytic</note>
    </ligand>
</feature>
<evidence type="ECO:0000256" key="7">
    <source>
        <dbReference type="HAMAP-Rule" id="MF_01471"/>
    </source>
</evidence>
<gene>
    <name evidence="7" type="primary">cas2</name>
    <name evidence="9" type="ORF">A3C86_01930</name>
</gene>
<dbReference type="GO" id="GO:0016787">
    <property type="term" value="F:hydrolase activity"/>
    <property type="evidence" value="ECO:0007669"/>
    <property type="project" value="UniProtKB-KW"/>
</dbReference>
<keyword evidence="3 7" id="KW-0255">Endonuclease</keyword>
<keyword evidence="1 7" id="KW-0540">Nuclease</keyword>
<evidence type="ECO:0000256" key="5">
    <source>
        <dbReference type="ARBA" id="ARBA00022842"/>
    </source>
</evidence>
<comment type="subunit">
    <text evidence="7">Homodimer, forms a heterotetramer with a Cas1 homodimer.</text>
</comment>
<name>A0A1F6DE83_9BACT</name>